<name>A0ABT5HQC0_9CAUL</name>
<proteinExistence type="predicted"/>
<dbReference type="EMBL" id="JAQQKX010000001">
    <property type="protein sequence ID" value="MDC7682179.1"/>
    <property type="molecule type" value="Genomic_DNA"/>
</dbReference>
<accession>A0ABT5HQC0</accession>
<reference evidence="1 2" key="1">
    <citation type="submission" date="2023-01" db="EMBL/GenBank/DDBJ databases">
        <title>Novel species of the genus Asticcacaulis isolated from rivers.</title>
        <authorList>
            <person name="Lu H."/>
        </authorList>
    </citation>
    <scope>NUCLEOTIDE SEQUENCE [LARGE SCALE GENOMIC DNA]</scope>
    <source>
        <strain evidence="1 2">BYS171W</strain>
    </source>
</reference>
<evidence type="ECO:0000313" key="2">
    <source>
        <dbReference type="Proteomes" id="UP001214854"/>
    </source>
</evidence>
<keyword evidence="2" id="KW-1185">Reference proteome</keyword>
<dbReference type="RefSeq" id="WP_272746682.1">
    <property type="nucleotide sequence ID" value="NZ_JAQQKX010000001.1"/>
</dbReference>
<evidence type="ECO:0000313" key="1">
    <source>
        <dbReference type="EMBL" id="MDC7682179.1"/>
    </source>
</evidence>
<organism evidence="1 2">
    <name type="scientific">Asticcacaulis aquaticus</name>
    <dbReference type="NCBI Taxonomy" id="2984212"/>
    <lineage>
        <taxon>Bacteria</taxon>
        <taxon>Pseudomonadati</taxon>
        <taxon>Pseudomonadota</taxon>
        <taxon>Alphaproteobacteria</taxon>
        <taxon>Caulobacterales</taxon>
        <taxon>Caulobacteraceae</taxon>
        <taxon>Asticcacaulis</taxon>
    </lineage>
</organism>
<protein>
    <submittedName>
        <fullName evidence="1">Uncharacterized protein</fullName>
    </submittedName>
</protein>
<sequence length="107" mass="12153">MALTPENQARSIDPARVSEWLMLYDLGEADRRTVAAELYDMVFDHVRDLPELDQARLSTFIDRLLTGIADGSTTVQTVQRAIVTCMFRAWRGADVLRTYINEFGRTG</sequence>
<dbReference type="Proteomes" id="UP001214854">
    <property type="component" value="Unassembled WGS sequence"/>
</dbReference>
<gene>
    <name evidence="1" type="ORF">PQU92_02760</name>
</gene>
<comment type="caution">
    <text evidence="1">The sequence shown here is derived from an EMBL/GenBank/DDBJ whole genome shotgun (WGS) entry which is preliminary data.</text>
</comment>